<evidence type="ECO:0000313" key="2">
    <source>
        <dbReference type="EMBL" id="GFO25954.1"/>
    </source>
</evidence>
<evidence type="ECO:0000313" key="3">
    <source>
        <dbReference type="Proteomes" id="UP000735302"/>
    </source>
</evidence>
<dbReference type="AlphaFoldDB" id="A0AAV4C0A9"/>
<accession>A0AAV4C0A9</accession>
<dbReference type="EMBL" id="BLXT01005778">
    <property type="protein sequence ID" value="GFO25954.1"/>
    <property type="molecule type" value="Genomic_DNA"/>
</dbReference>
<name>A0AAV4C0A9_9GAST</name>
<proteinExistence type="predicted"/>
<comment type="caution">
    <text evidence="2">The sequence shown here is derived from an EMBL/GenBank/DDBJ whole genome shotgun (WGS) entry which is preliminary data.</text>
</comment>
<feature type="region of interest" description="Disordered" evidence="1">
    <location>
        <begin position="1"/>
        <end position="70"/>
    </location>
</feature>
<keyword evidence="3" id="KW-1185">Reference proteome</keyword>
<protein>
    <submittedName>
        <fullName evidence="2">Uncharacterized protein</fullName>
    </submittedName>
</protein>
<gene>
    <name evidence="2" type="ORF">PoB_005245900</name>
</gene>
<reference evidence="2 3" key="1">
    <citation type="journal article" date="2021" name="Elife">
        <title>Chloroplast acquisition without the gene transfer in kleptoplastic sea slugs, Plakobranchus ocellatus.</title>
        <authorList>
            <person name="Maeda T."/>
            <person name="Takahashi S."/>
            <person name="Yoshida T."/>
            <person name="Shimamura S."/>
            <person name="Takaki Y."/>
            <person name="Nagai Y."/>
            <person name="Toyoda A."/>
            <person name="Suzuki Y."/>
            <person name="Arimoto A."/>
            <person name="Ishii H."/>
            <person name="Satoh N."/>
            <person name="Nishiyama T."/>
            <person name="Hasebe M."/>
            <person name="Maruyama T."/>
            <person name="Minagawa J."/>
            <person name="Obokata J."/>
            <person name="Shigenobu S."/>
        </authorList>
    </citation>
    <scope>NUCLEOTIDE SEQUENCE [LARGE SCALE GENOMIC DNA]</scope>
</reference>
<evidence type="ECO:0000256" key="1">
    <source>
        <dbReference type="SAM" id="MobiDB-lite"/>
    </source>
</evidence>
<organism evidence="2 3">
    <name type="scientific">Plakobranchus ocellatus</name>
    <dbReference type="NCBI Taxonomy" id="259542"/>
    <lineage>
        <taxon>Eukaryota</taxon>
        <taxon>Metazoa</taxon>
        <taxon>Spiralia</taxon>
        <taxon>Lophotrochozoa</taxon>
        <taxon>Mollusca</taxon>
        <taxon>Gastropoda</taxon>
        <taxon>Heterobranchia</taxon>
        <taxon>Euthyneura</taxon>
        <taxon>Panpulmonata</taxon>
        <taxon>Sacoglossa</taxon>
        <taxon>Placobranchoidea</taxon>
        <taxon>Plakobranchidae</taxon>
        <taxon>Plakobranchus</taxon>
    </lineage>
</organism>
<sequence>MSRRTKGSHYRWETSPRVDMNTGASVSEISHGDYCSDGDDDGCSDSGENKRLSLSSEAPLHIGEQGIVLN</sequence>
<dbReference type="Proteomes" id="UP000735302">
    <property type="component" value="Unassembled WGS sequence"/>
</dbReference>